<dbReference type="PANTHER" id="PTHR38567:SF1">
    <property type="entry name" value="DUF4291 DOMAIN-CONTAINING PROTEIN"/>
    <property type="match status" value="1"/>
</dbReference>
<proteinExistence type="predicted"/>
<reference evidence="1 2" key="2">
    <citation type="submission" date="2019-01" db="EMBL/GenBank/DDBJ databases">
        <title>The decoding of complex shrimp genome reveals the adaptation for benthos swimmer, frequently molting mechanism and breeding impact on genome.</title>
        <authorList>
            <person name="Sun Y."/>
            <person name="Gao Y."/>
            <person name="Yu Y."/>
        </authorList>
    </citation>
    <scope>NUCLEOTIDE SEQUENCE [LARGE SCALE GENOMIC DNA]</scope>
    <source>
        <tissue evidence="1">Muscle</tissue>
    </source>
</reference>
<evidence type="ECO:0008006" key="3">
    <source>
        <dbReference type="Google" id="ProtNLM"/>
    </source>
</evidence>
<keyword evidence="2" id="KW-1185">Reference proteome</keyword>
<evidence type="ECO:0000313" key="1">
    <source>
        <dbReference type="EMBL" id="ROT83168.1"/>
    </source>
</evidence>
<sequence length="235" mass="27255">MRRDFPADKQCGRVADTTSERQIYKLLLQKMEPSTLPRIQIRANYDEETIVVYQAYKPAIGEAALAAGHFVEPFSLNRMTWIKPSFLWMMERCGWGEKKDQEVVLGIRITRAGWEEALSNSVLSHPREGEYRDHNKWLEAKKKATAIVQWDPERDIFGNKLSWRSIQVGISKDIISSYAKDWIREITKFTVRPLIKDIRALIKAGKLTEAHELLPKEREYPVSEALAKRLAISRE</sequence>
<dbReference type="Proteomes" id="UP000283509">
    <property type="component" value="Unassembled WGS sequence"/>
</dbReference>
<protein>
    <recommendedName>
        <fullName evidence="3">DUF4291 domain-containing protein</fullName>
    </recommendedName>
</protein>
<comment type="caution">
    <text evidence="1">The sequence shown here is derived from an EMBL/GenBank/DDBJ whole genome shotgun (WGS) entry which is preliminary data.</text>
</comment>
<reference evidence="1 2" key="1">
    <citation type="submission" date="2018-04" db="EMBL/GenBank/DDBJ databases">
        <authorList>
            <person name="Zhang X."/>
            <person name="Yuan J."/>
            <person name="Li F."/>
            <person name="Xiang J."/>
        </authorList>
    </citation>
    <scope>NUCLEOTIDE SEQUENCE [LARGE SCALE GENOMIC DNA]</scope>
    <source>
        <tissue evidence="1">Muscle</tissue>
    </source>
</reference>
<accession>A0A423U393</accession>
<dbReference type="InterPro" id="IPR025633">
    <property type="entry name" value="DUF4291"/>
</dbReference>
<dbReference type="OrthoDB" id="413653at2759"/>
<gene>
    <name evidence="1" type="ORF">C7M84_023651</name>
</gene>
<dbReference type="AlphaFoldDB" id="A0A423U393"/>
<evidence type="ECO:0000313" key="2">
    <source>
        <dbReference type="Proteomes" id="UP000283509"/>
    </source>
</evidence>
<dbReference type="EMBL" id="QCYY01000724">
    <property type="protein sequence ID" value="ROT83168.1"/>
    <property type="molecule type" value="Genomic_DNA"/>
</dbReference>
<dbReference type="Pfam" id="PF14124">
    <property type="entry name" value="DUF4291"/>
    <property type="match status" value="1"/>
</dbReference>
<dbReference type="PANTHER" id="PTHR38567">
    <property type="entry name" value="DUF4291 DOMAIN-CONTAINING PROTEIN"/>
    <property type="match status" value="1"/>
</dbReference>
<organism evidence="1 2">
    <name type="scientific">Penaeus vannamei</name>
    <name type="common">Whiteleg shrimp</name>
    <name type="synonym">Litopenaeus vannamei</name>
    <dbReference type="NCBI Taxonomy" id="6689"/>
    <lineage>
        <taxon>Eukaryota</taxon>
        <taxon>Metazoa</taxon>
        <taxon>Ecdysozoa</taxon>
        <taxon>Arthropoda</taxon>
        <taxon>Crustacea</taxon>
        <taxon>Multicrustacea</taxon>
        <taxon>Malacostraca</taxon>
        <taxon>Eumalacostraca</taxon>
        <taxon>Eucarida</taxon>
        <taxon>Decapoda</taxon>
        <taxon>Dendrobranchiata</taxon>
        <taxon>Penaeoidea</taxon>
        <taxon>Penaeidae</taxon>
        <taxon>Penaeus</taxon>
    </lineage>
</organism>
<name>A0A423U393_PENVA</name>